<evidence type="ECO:0000256" key="1">
    <source>
        <dbReference type="SAM" id="MobiDB-lite"/>
    </source>
</evidence>
<evidence type="ECO:0000313" key="2">
    <source>
        <dbReference type="EMBL" id="KAF6158784.1"/>
    </source>
</evidence>
<dbReference type="PANTHER" id="PTHR34055:SF1">
    <property type="entry name" value="EXPRESSED PROTEIN"/>
    <property type="match status" value="1"/>
</dbReference>
<feature type="compositionally biased region" description="Basic residues" evidence="1">
    <location>
        <begin position="113"/>
        <end position="125"/>
    </location>
</feature>
<feature type="compositionally biased region" description="Basic residues" evidence="1">
    <location>
        <begin position="1"/>
        <end position="13"/>
    </location>
</feature>
<evidence type="ECO:0000313" key="3">
    <source>
        <dbReference type="Proteomes" id="UP000541444"/>
    </source>
</evidence>
<dbReference type="EMBL" id="JACGCM010001219">
    <property type="protein sequence ID" value="KAF6158784.1"/>
    <property type="molecule type" value="Genomic_DNA"/>
</dbReference>
<gene>
    <name evidence="2" type="ORF">GIB67_040298</name>
</gene>
<feature type="compositionally biased region" description="Basic and acidic residues" evidence="1">
    <location>
        <begin position="87"/>
        <end position="96"/>
    </location>
</feature>
<keyword evidence="3" id="KW-1185">Reference proteome</keyword>
<accession>A0A7J7MVB9</accession>
<feature type="compositionally biased region" description="Acidic residues" evidence="1">
    <location>
        <begin position="43"/>
        <end position="57"/>
    </location>
</feature>
<dbReference type="PANTHER" id="PTHR34055">
    <property type="entry name" value="OS09G0491596 PROTEIN"/>
    <property type="match status" value="1"/>
</dbReference>
<comment type="caution">
    <text evidence="2">The sequence shown here is derived from an EMBL/GenBank/DDBJ whole genome shotgun (WGS) entry which is preliminary data.</text>
</comment>
<organism evidence="2 3">
    <name type="scientific">Kingdonia uniflora</name>
    <dbReference type="NCBI Taxonomy" id="39325"/>
    <lineage>
        <taxon>Eukaryota</taxon>
        <taxon>Viridiplantae</taxon>
        <taxon>Streptophyta</taxon>
        <taxon>Embryophyta</taxon>
        <taxon>Tracheophyta</taxon>
        <taxon>Spermatophyta</taxon>
        <taxon>Magnoliopsida</taxon>
        <taxon>Ranunculales</taxon>
        <taxon>Circaeasteraceae</taxon>
        <taxon>Kingdonia</taxon>
    </lineage>
</organism>
<protein>
    <submittedName>
        <fullName evidence="2">Uncharacterized protein</fullName>
    </submittedName>
</protein>
<dbReference type="Proteomes" id="UP000541444">
    <property type="component" value="Unassembled WGS sequence"/>
</dbReference>
<feature type="region of interest" description="Disordered" evidence="1">
    <location>
        <begin position="1"/>
        <end position="131"/>
    </location>
</feature>
<proteinExistence type="predicted"/>
<dbReference type="AlphaFoldDB" id="A0A7J7MVB9"/>
<dbReference type="OrthoDB" id="693270at2759"/>
<name>A0A7J7MVB9_9MAGN</name>
<sequence length="131" mass="14688">MGRGRGKGKKTVVHSHEESGGEEEPIPAYKRRGRPQKSLKEVEMDENEVENMEDVDEYDTKVDVSKKVSATPETGKKRKKNSQVKENQVDSVKEENGDGDGDGEVKSNGFRRIGSRRKSTPRRALRAGIDF</sequence>
<reference evidence="2 3" key="1">
    <citation type="journal article" date="2020" name="IScience">
        <title>Genome Sequencing of the Endangered Kingdonia uniflora (Circaeasteraceae, Ranunculales) Reveals Potential Mechanisms of Evolutionary Specialization.</title>
        <authorList>
            <person name="Sun Y."/>
            <person name="Deng T."/>
            <person name="Zhang A."/>
            <person name="Moore M.J."/>
            <person name="Landis J.B."/>
            <person name="Lin N."/>
            <person name="Zhang H."/>
            <person name="Zhang X."/>
            <person name="Huang J."/>
            <person name="Zhang X."/>
            <person name="Sun H."/>
            <person name="Wang H."/>
        </authorList>
    </citation>
    <scope>NUCLEOTIDE SEQUENCE [LARGE SCALE GENOMIC DNA]</scope>
    <source>
        <strain evidence="2">TB1705</strain>
        <tissue evidence="2">Leaf</tissue>
    </source>
</reference>